<dbReference type="InterPro" id="IPR003593">
    <property type="entry name" value="AAA+_ATPase"/>
</dbReference>
<dbReference type="InterPro" id="IPR027417">
    <property type="entry name" value="P-loop_NTPase"/>
</dbReference>
<organism evidence="5 6">
    <name type="scientific">Oleiharenicola lentus</name>
    <dbReference type="NCBI Taxonomy" id="2508720"/>
    <lineage>
        <taxon>Bacteria</taxon>
        <taxon>Pseudomonadati</taxon>
        <taxon>Verrucomicrobiota</taxon>
        <taxon>Opitutia</taxon>
        <taxon>Opitutales</taxon>
        <taxon>Opitutaceae</taxon>
        <taxon>Oleiharenicola</taxon>
    </lineage>
</organism>
<evidence type="ECO:0000259" key="4">
    <source>
        <dbReference type="PROSITE" id="PS00662"/>
    </source>
</evidence>
<dbReference type="InterPro" id="IPR037257">
    <property type="entry name" value="T2SS_E_N_sf"/>
</dbReference>
<keyword evidence="2" id="KW-0547">Nucleotide-binding</keyword>
<dbReference type="RefSeq" id="WP_129047853.1">
    <property type="nucleotide sequence ID" value="NZ_SDHX01000001.1"/>
</dbReference>
<dbReference type="CDD" id="cd01129">
    <property type="entry name" value="PulE-GspE-like"/>
    <property type="match status" value="1"/>
</dbReference>
<dbReference type="Gene3D" id="3.30.450.90">
    <property type="match status" value="1"/>
</dbReference>
<gene>
    <name evidence="5" type="ORF">ESB00_11645</name>
</gene>
<dbReference type="SUPFAM" id="SSF52540">
    <property type="entry name" value="P-loop containing nucleoside triphosphate hydrolases"/>
    <property type="match status" value="1"/>
</dbReference>
<evidence type="ECO:0000313" key="6">
    <source>
        <dbReference type="Proteomes" id="UP000290218"/>
    </source>
</evidence>
<dbReference type="SUPFAM" id="SSF160246">
    <property type="entry name" value="EspE N-terminal domain-like"/>
    <property type="match status" value="1"/>
</dbReference>
<dbReference type="Pfam" id="PF00437">
    <property type="entry name" value="T2SSE"/>
    <property type="match status" value="1"/>
</dbReference>
<evidence type="ECO:0000256" key="3">
    <source>
        <dbReference type="ARBA" id="ARBA00022840"/>
    </source>
</evidence>
<comment type="caution">
    <text evidence="5">The sequence shown here is derived from an EMBL/GenBank/DDBJ whole genome shotgun (WGS) entry which is preliminary data.</text>
</comment>
<feature type="domain" description="Bacterial type II secretion system protein E" evidence="4">
    <location>
        <begin position="378"/>
        <end position="392"/>
    </location>
</feature>
<evidence type="ECO:0000313" key="5">
    <source>
        <dbReference type="EMBL" id="RXK56485.1"/>
    </source>
</evidence>
<keyword evidence="6" id="KW-1185">Reference proteome</keyword>
<sequence>MFEGHDLAIQQLLTARGLVGSGALQQAALDSGASGRPLARTIVDLGLVDQAVLLREVAGYLGHGYVEQLPEVLSADIAGLLDGEFARSRGVVPVEADPGAVSFATTHPFDGQLGDDLAFKIGRQVRLLVADPEQVQLLLRRYYGGELNADEAAHGFSVTPDGALSDTDLEKMAGQPPIVRFVNLVLGQAVRDGASDVHFEPFEGEFRIRCRVDGTLRDLTPPPHSLALPVISRLKVLAGLNIAERRLPQDGRLRLKLAGRSVDLRVSTLPTQFGESVVLRVLDQSAVRLELNQLGLPPAMLAGVEAAIARPNGIFIVTGPTGCGKTTTLYSCLNRLNQPEAKLLTVEDPVEYEIDGVMQVPVNNAAGLGFARALRTFLRQDPDIVMVGEIRDAETARIAIQASLTGHLVLTTLHTNDAASAITRLVDMGIEPFLLASTVEAVLAQRLVRRNCPSCRSAYVPPPETLCSLGLAAGAGAPPVFQRGQGCAACDGTGFLGRMGIFEFLRMTEPLREAVARGASLIELRQLAAGEGLAVLRQSGLAAALAGETAPEEVLRFT</sequence>
<name>A0A4Q1CBK3_9BACT</name>
<dbReference type="FunFam" id="3.40.50.300:FF:000398">
    <property type="entry name" value="Type IV pilus assembly ATPase PilB"/>
    <property type="match status" value="1"/>
</dbReference>
<protein>
    <submittedName>
        <fullName evidence="5">Type II/IV secretion system protein</fullName>
    </submittedName>
</protein>
<dbReference type="SMART" id="SM00382">
    <property type="entry name" value="AAA"/>
    <property type="match status" value="1"/>
</dbReference>
<dbReference type="Pfam" id="PF05157">
    <property type="entry name" value="MshEN"/>
    <property type="match status" value="1"/>
</dbReference>
<evidence type="ECO:0000256" key="2">
    <source>
        <dbReference type="ARBA" id="ARBA00022741"/>
    </source>
</evidence>
<comment type="similarity">
    <text evidence="1">Belongs to the GSP E family.</text>
</comment>
<dbReference type="InterPro" id="IPR007831">
    <property type="entry name" value="T2SS_GspE_N"/>
</dbReference>
<dbReference type="PANTHER" id="PTHR30258">
    <property type="entry name" value="TYPE II SECRETION SYSTEM PROTEIN GSPE-RELATED"/>
    <property type="match status" value="1"/>
</dbReference>
<dbReference type="GO" id="GO:0005524">
    <property type="term" value="F:ATP binding"/>
    <property type="evidence" value="ECO:0007669"/>
    <property type="project" value="UniProtKB-KW"/>
</dbReference>
<dbReference type="InterPro" id="IPR001482">
    <property type="entry name" value="T2SS/T4SS_dom"/>
</dbReference>
<dbReference type="PANTHER" id="PTHR30258:SF2">
    <property type="entry name" value="COMG OPERON PROTEIN 1"/>
    <property type="match status" value="1"/>
</dbReference>
<dbReference type="Proteomes" id="UP000290218">
    <property type="component" value="Unassembled WGS sequence"/>
</dbReference>
<dbReference type="AlphaFoldDB" id="A0A4Q1CBK3"/>
<dbReference type="GO" id="GO:0016887">
    <property type="term" value="F:ATP hydrolysis activity"/>
    <property type="evidence" value="ECO:0007669"/>
    <property type="project" value="TreeGrafter"/>
</dbReference>
<dbReference type="Gene3D" id="3.30.300.160">
    <property type="entry name" value="Type II secretion system, protein E, N-terminal domain"/>
    <property type="match status" value="1"/>
</dbReference>
<dbReference type="OrthoDB" id="9773102at2"/>
<evidence type="ECO:0000256" key="1">
    <source>
        <dbReference type="ARBA" id="ARBA00006611"/>
    </source>
</evidence>
<dbReference type="PROSITE" id="PS00662">
    <property type="entry name" value="T2SP_E"/>
    <property type="match status" value="1"/>
</dbReference>
<keyword evidence="3" id="KW-0067">ATP-binding</keyword>
<dbReference type="GO" id="GO:0005886">
    <property type="term" value="C:plasma membrane"/>
    <property type="evidence" value="ECO:0007669"/>
    <property type="project" value="TreeGrafter"/>
</dbReference>
<accession>A0A4Q1CBK3</accession>
<proteinExistence type="inferred from homology"/>
<dbReference type="Gene3D" id="3.40.50.300">
    <property type="entry name" value="P-loop containing nucleotide triphosphate hydrolases"/>
    <property type="match status" value="1"/>
</dbReference>
<dbReference type="FunFam" id="3.30.450.90:FF:000001">
    <property type="entry name" value="Type II secretion system ATPase GspE"/>
    <property type="match status" value="1"/>
</dbReference>
<reference evidence="5 6" key="1">
    <citation type="submission" date="2019-01" db="EMBL/GenBank/DDBJ databases">
        <title>Lacunisphaera sp. strain TWA-58.</title>
        <authorList>
            <person name="Chen W.-M."/>
        </authorList>
    </citation>
    <scope>NUCLEOTIDE SEQUENCE [LARGE SCALE GENOMIC DNA]</scope>
    <source>
        <strain evidence="5 6">TWA-58</strain>
    </source>
</reference>
<dbReference type="EMBL" id="SDHX01000001">
    <property type="protein sequence ID" value="RXK56485.1"/>
    <property type="molecule type" value="Genomic_DNA"/>
</dbReference>